<dbReference type="SUPFAM" id="SSF52172">
    <property type="entry name" value="CheY-like"/>
    <property type="match status" value="1"/>
</dbReference>
<evidence type="ECO:0000313" key="2">
    <source>
        <dbReference type="Proteomes" id="UP000603602"/>
    </source>
</evidence>
<comment type="caution">
    <text evidence="1">The sequence shown here is derived from an EMBL/GenBank/DDBJ whole genome shotgun (WGS) entry which is preliminary data.</text>
</comment>
<proteinExistence type="predicted"/>
<dbReference type="InterPro" id="IPR011006">
    <property type="entry name" value="CheY-like_superfamily"/>
</dbReference>
<keyword evidence="2" id="KW-1185">Reference proteome</keyword>
<reference evidence="2" key="1">
    <citation type="submission" date="2023-07" db="EMBL/GenBank/DDBJ databases">
        <title>Thauera sp. CAU 1555 isolated from sand of Yaerae Beach.</title>
        <authorList>
            <person name="Kim W."/>
        </authorList>
    </citation>
    <scope>NUCLEOTIDE SEQUENCE [LARGE SCALE GENOMIC DNA]</scope>
    <source>
        <strain evidence="2">CAU 1555</strain>
    </source>
</reference>
<organism evidence="1 2">
    <name type="scientific">Thauera sedimentorum</name>
    <dbReference type="NCBI Taxonomy" id="2767595"/>
    <lineage>
        <taxon>Bacteria</taxon>
        <taxon>Pseudomonadati</taxon>
        <taxon>Pseudomonadota</taxon>
        <taxon>Betaproteobacteria</taxon>
        <taxon>Rhodocyclales</taxon>
        <taxon>Zoogloeaceae</taxon>
        <taxon>Thauera</taxon>
    </lineage>
</organism>
<dbReference type="EMBL" id="JACYTO010000002">
    <property type="protein sequence ID" value="MBD8503471.1"/>
    <property type="molecule type" value="Genomic_DNA"/>
</dbReference>
<protein>
    <submittedName>
        <fullName evidence="1">Two-component system response regulator</fullName>
    </submittedName>
</protein>
<accession>A0ABR9BB94</accession>
<sequence>MIPQAVPAAQSAVRSSDARGASALRVLLAAPTDVRSGRLEALLTESADVELAGWTDSESRAMQLFFLLTPDVTVLDWRVSVSEPARFVGLLKRVAPYARIVSVVPAHDSMPARAARALGADAVVTSDELPAMLQALAADRGNTP</sequence>
<dbReference type="Gene3D" id="3.40.50.2300">
    <property type="match status" value="1"/>
</dbReference>
<gene>
    <name evidence="1" type="ORF">IFO67_11305</name>
</gene>
<dbReference type="Proteomes" id="UP000603602">
    <property type="component" value="Unassembled WGS sequence"/>
</dbReference>
<name>A0ABR9BB94_9RHOO</name>
<evidence type="ECO:0000313" key="1">
    <source>
        <dbReference type="EMBL" id="MBD8503471.1"/>
    </source>
</evidence>
<dbReference type="RefSeq" id="WP_187718305.1">
    <property type="nucleotide sequence ID" value="NZ_JACTAH010000002.1"/>
</dbReference>